<dbReference type="InterPro" id="IPR016161">
    <property type="entry name" value="Ald_DH/histidinol_DH"/>
</dbReference>
<dbReference type="RefSeq" id="WP_271471237.1">
    <property type="nucleotide sequence ID" value="NZ_JANEWF010000016.1"/>
</dbReference>
<evidence type="ECO:0000256" key="3">
    <source>
        <dbReference type="RuleBase" id="RU003345"/>
    </source>
</evidence>
<proteinExistence type="inferred from homology"/>
<evidence type="ECO:0000313" key="6">
    <source>
        <dbReference type="Proteomes" id="UP001211689"/>
    </source>
</evidence>
<dbReference type="PROSITE" id="PS00070">
    <property type="entry name" value="ALDEHYDE_DEHYDR_CYS"/>
    <property type="match status" value="1"/>
</dbReference>
<accession>A0ABT4Y6J2</accession>
<dbReference type="CDD" id="cd07102">
    <property type="entry name" value="ALDH_EDX86601"/>
    <property type="match status" value="1"/>
</dbReference>
<comment type="caution">
    <text evidence="5">The sequence shown here is derived from an EMBL/GenBank/DDBJ whole genome shotgun (WGS) entry which is preliminary data.</text>
</comment>
<reference evidence="5 6" key="1">
    <citation type="submission" date="2022-07" db="EMBL/GenBank/DDBJ databases">
        <title>Genome Analysis of Selected Gammaproteobacteria from Nigerian Food snails.</title>
        <authorList>
            <person name="Okafor A.C."/>
        </authorList>
    </citation>
    <scope>NUCLEOTIDE SEQUENCE [LARGE SCALE GENOMIC DNA]</scope>
    <source>
        <strain evidence="5 6">Awg 2</strain>
    </source>
</reference>
<dbReference type="InterPro" id="IPR016160">
    <property type="entry name" value="Ald_DH_CS_CYS"/>
</dbReference>
<dbReference type="Gene3D" id="3.40.605.10">
    <property type="entry name" value="Aldehyde Dehydrogenase, Chain A, domain 1"/>
    <property type="match status" value="1"/>
</dbReference>
<dbReference type="Pfam" id="PF00171">
    <property type="entry name" value="Aldedh"/>
    <property type="match status" value="1"/>
</dbReference>
<dbReference type="InterPro" id="IPR016163">
    <property type="entry name" value="Ald_DH_C"/>
</dbReference>
<dbReference type="PROSITE" id="PS00687">
    <property type="entry name" value="ALDEHYDE_DEHYDR_GLU"/>
    <property type="match status" value="1"/>
</dbReference>
<comment type="similarity">
    <text evidence="3">Belongs to the aldehyde dehydrogenase family.</text>
</comment>
<keyword evidence="6" id="KW-1185">Reference proteome</keyword>
<evidence type="ECO:0000313" key="5">
    <source>
        <dbReference type="EMBL" id="MDA8484475.1"/>
    </source>
</evidence>
<keyword evidence="1 3" id="KW-0560">Oxidoreductase</keyword>
<dbReference type="InterPro" id="IPR016162">
    <property type="entry name" value="Ald_DH_N"/>
</dbReference>
<evidence type="ECO:0000256" key="2">
    <source>
        <dbReference type="PROSITE-ProRule" id="PRU10007"/>
    </source>
</evidence>
<feature type="active site" evidence="2">
    <location>
        <position position="231"/>
    </location>
</feature>
<organism evidence="5 6">
    <name type="scientific">Metapseudomonas resinovorans</name>
    <name type="common">Pseudomonas resinovorans</name>
    <dbReference type="NCBI Taxonomy" id="53412"/>
    <lineage>
        <taxon>Bacteria</taxon>
        <taxon>Pseudomonadati</taxon>
        <taxon>Pseudomonadota</taxon>
        <taxon>Gammaproteobacteria</taxon>
        <taxon>Pseudomonadales</taxon>
        <taxon>Pseudomonadaceae</taxon>
        <taxon>Metapseudomonas</taxon>
    </lineage>
</organism>
<evidence type="ECO:0000259" key="4">
    <source>
        <dbReference type="Pfam" id="PF00171"/>
    </source>
</evidence>
<dbReference type="Proteomes" id="UP001211689">
    <property type="component" value="Unassembled WGS sequence"/>
</dbReference>
<feature type="domain" description="Aldehyde dehydrogenase" evidence="4">
    <location>
        <begin position="5"/>
        <end position="456"/>
    </location>
</feature>
<name>A0ABT4Y6J2_METRE</name>
<dbReference type="PANTHER" id="PTHR11699">
    <property type="entry name" value="ALDEHYDE DEHYDROGENASE-RELATED"/>
    <property type="match status" value="1"/>
</dbReference>
<protein>
    <submittedName>
        <fullName evidence="5">Aldehyde dehydrogenase family protein</fullName>
    </submittedName>
</protein>
<dbReference type="InterPro" id="IPR029510">
    <property type="entry name" value="Ald_DH_CS_GLU"/>
</dbReference>
<dbReference type="EMBL" id="JANEWF010000016">
    <property type="protein sequence ID" value="MDA8484475.1"/>
    <property type="molecule type" value="Genomic_DNA"/>
</dbReference>
<dbReference type="InterPro" id="IPR015590">
    <property type="entry name" value="Aldehyde_DH_dom"/>
</dbReference>
<dbReference type="Gene3D" id="3.40.309.10">
    <property type="entry name" value="Aldehyde Dehydrogenase, Chain A, domain 2"/>
    <property type="match status" value="1"/>
</dbReference>
<dbReference type="SUPFAM" id="SSF53720">
    <property type="entry name" value="ALDH-like"/>
    <property type="match status" value="1"/>
</dbReference>
<sequence length="463" mass="50044">MSKLLQTFSPIDGSVYVERPWASQAEVAAALERAEAARGMWKCVPVAERVTITRRAIAAFAAREAQLAEELCWMMGRPIRYAPGEIRGFVERATWMADIAEESLADIRLPDKPGFTRLIRREPLGLALVIAPWNYPYLTAVNAVVPALLAGNCVLLKHSAQTPLCAERMVEAFTEAGLPAGVLQYLHLTHGDTEQLIQAEPVRHVAFTGSVAGGAMVERAAAGRFISTGLELGGKDPAYVRADANLGHAVETAIDGAFFNSGQSCCGIERIYVHADLFDDFVEQAVALVGQYRLGRSDDPETTLGPLVRAEAAEFVRAQVREAVGQGARAHLDPAAFARDEPGSAYLAPQVLTGVHHGMRVMNEESFGPVVGIQKVRGDEEALALMNDSPYGLTAAIFSQDEVAALALADRVEAGTVFLNRCDYLDPALAWTGVKQSGRGCTLSRVGYEHLTRPKSFHFKTSL</sequence>
<evidence type="ECO:0000256" key="1">
    <source>
        <dbReference type="ARBA" id="ARBA00023002"/>
    </source>
</evidence>
<gene>
    <name evidence="5" type="ORF">NNO07_15495</name>
</gene>